<feature type="compositionally biased region" description="Basic and acidic residues" evidence="6">
    <location>
        <begin position="74"/>
        <end position="84"/>
    </location>
</feature>
<keyword evidence="3" id="KW-0238">DNA-binding</keyword>
<dbReference type="GO" id="GO:0006355">
    <property type="term" value="P:regulation of DNA-templated transcription"/>
    <property type="evidence" value="ECO:0000318"/>
    <property type="project" value="GO_Central"/>
</dbReference>
<dbReference type="InterPro" id="IPR036576">
    <property type="entry name" value="WRKY_dom_sf"/>
</dbReference>
<dbReference type="GO" id="GO:0000976">
    <property type="term" value="F:transcription cis-regulatory region binding"/>
    <property type="evidence" value="ECO:0000318"/>
    <property type="project" value="GO_Central"/>
</dbReference>
<evidence type="ECO:0000256" key="4">
    <source>
        <dbReference type="ARBA" id="ARBA00023163"/>
    </source>
</evidence>
<dbReference type="SUPFAM" id="SSF118290">
    <property type="entry name" value="WRKY DNA-binding domain"/>
    <property type="match status" value="1"/>
</dbReference>
<dbReference type="FunFam" id="2.20.25.80:FF:000003">
    <property type="entry name" value="WRKY transcription factor 57"/>
    <property type="match status" value="1"/>
</dbReference>
<dbReference type="Gramene" id="Pp3c3_15040V3.7">
    <property type="protein sequence ID" value="Pp3c3_15040V3.7"/>
    <property type="gene ID" value="Pp3c3_15040"/>
</dbReference>
<proteinExistence type="predicted"/>
<sequence>MVVRKRRNQARTDYSSKTSDHLKFPVLDRGHVIPGEACVVDSLVEIYQQRLALDEEGGDDTGSNRESSFLSQDEFQRKSERSGREVASPVNSTGIAGLQLNFDLVTMSPNPAMNPFLVDSSSYAAESPWMALRELEQQRTATSQSHSSHDVGVRQGCEYAKEMARTPSDTILHAELETDWFRSSDNHFGPECAASLSEDIKIGSTHPGHGNIQEAGMRHAQGEDMVESRMDRESSSPFMAVHEADGSAATQPNNVELSQNSSLSLSGSGGDSDEEWVRNAVVSSEAGERSGKRKSPNSSATGEFREADFDKPSSDAAELMQSKYSESATLRRRKKNVKTLRKPIYAIETRTDVDIMDDGFKWRKYGQKAVKNSPYPRNYYRCTTPQCPVRKRVERSCEDSGLVITTYEGTHTHQTPGLFSHPSAASGHGLPESKNPLGHGFEHFQIPRSPSLLPHPTEVSALAVLQHMRIMQQLQDMSQQQIAPPDPLLAGSLQQESLLRAQQFLGLYDHPTGAIDRESFQYLPHARGSVSHAPSPYPSRPSFHPTSETILDRMHMLITPQHMRSRGTPEQSLHPATMDLDYHGYQHQMTSSPSQCDDLVRRVLEAEEEGPVDVDVRDGSLSSDAKSDPASASSETRTATQSDFVTQLQTELRNRMEKTFLPSPTPPPPKGSVRRRWSKTMRNRGCEE</sequence>
<feature type="compositionally biased region" description="Basic and acidic residues" evidence="6">
    <location>
        <begin position="303"/>
        <end position="313"/>
    </location>
</feature>
<feature type="compositionally biased region" description="Basic residues" evidence="6">
    <location>
        <begin position="672"/>
        <end position="682"/>
    </location>
</feature>
<reference evidence="8" key="3">
    <citation type="submission" date="2020-12" db="UniProtKB">
        <authorList>
            <consortium name="EnsemblPlants"/>
        </authorList>
    </citation>
    <scope>IDENTIFICATION</scope>
</reference>
<keyword evidence="5" id="KW-0539">Nucleus</keyword>
<evidence type="ECO:0000256" key="3">
    <source>
        <dbReference type="ARBA" id="ARBA00023125"/>
    </source>
</evidence>
<feature type="compositionally biased region" description="Polar residues" evidence="6">
    <location>
        <begin position="635"/>
        <end position="651"/>
    </location>
</feature>
<evidence type="ECO:0000256" key="5">
    <source>
        <dbReference type="ARBA" id="ARBA00023242"/>
    </source>
</evidence>
<dbReference type="PROSITE" id="PS50811">
    <property type="entry name" value="WRKY"/>
    <property type="match status" value="1"/>
</dbReference>
<feature type="compositionally biased region" description="Polar residues" evidence="6">
    <location>
        <begin position="64"/>
        <end position="73"/>
    </location>
</feature>
<evidence type="ECO:0000313" key="9">
    <source>
        <dbReference type="Proteomes" id="UP000006727"/>
    </source>
</evidence>
<dbReference type="InterPro" id="IPR044810">
    <property type="entry name" value="WRKY_plant"/>
</dbReference>
<dbReference type="PANTHER" id="PTHR31221">
    <property type="entry name" value="WRKY TRANSCRIPTION FACTOR PROTEIN 1-RELATED"/>
    <property type="match status" value="1"/>
</dbReference>
<evidence type="ECO:0000259" key="7">
    <source>
        <dbReference type="PROSITE" id="PS50811"/>
    </source>
</evidence>
<keyword evidence="9" id="KW-1185">Reference proteome</keyword>
<dbReference type="GO" id="GO:0003700">
    <property type="term" value="F:DNA-binding transcription factor activity"/>
    <property type="evidence" value="ECO:0000318"/>
    <property type="project" value="GO_Central"/>
</dbReference>
<comment type="subcellular location">
    <subcellularLocation>
        <location evidence="1">Nucleus</location>
    </subcellularLocation>
</comment>
<feature type="domain" description="WRKY" evidence="7">
    <location>
        <begin position="351"/>
        <end position="416"/>
    </location>
</feature>
<feature type="region of interest" description="Disordered" evidence="6">
    <location>
        <begin position="55"/>
        <end position="89"/>
    </location>
</feature>
<evidence type="ECO:0000256" key="1">
    <source>
        <dbReference type="ARBA" id="ARBA00004123"/>
    </source>
</evidence>
<dbReference type="Gene3D" id="2.20.25.80">
    <property type="entry name" value="WRKY domain"/>
    <property type="match status" value="1"/>
</dbReference>
<dbReference type="EnsemblPlants" id="Pp3c3_15040V3.7">
    <property type="protein sequence ID" value="Pp3c3_15040V3.7"/>
    <property type="gene ID" value="Pp3c3_15040"/>
</dbReference>
<evidence type="ECO:0000256" key="2">
    <source>
        <dbReference type="ARBA" id="ARBA00023015"/>
    </source>
</evidence>
<feature type="region of interest" description="Disordered" evidence="6">
    <location>
        <begin position="243"/>
        <end position="316"/>
    </location>
</feature>
<evidence type="ECO:0000256" key="6">
    <source>
        <dbReference type="SAM" id="MobiDB-lite"/>
    </source>
</evidence>
<evidence type="ECO:0000313" key="8">
    <source>
        <dbReference type="EnsemblPlants" id="Pp3c3_15040V3.7"/>
    </source>
</evidence>
<dbReference type="EMBL" id="ABEU02000003">
    <property type="status" value="NOT_ANNOTATED_CDS"/>
    <property type="molecule type" value="Genomic_DNA"/>
</dbReference>
<feature type="compositionally biased region" description="Low complexity" evidence="6">
    <location>
        <begin position="253"/>
        <end position="266"/>
    </location>
</feature>
<reference evidence="8 9" key="2">
    <citation type="journal article" date="2018" name="Plant J.">
        <title>The Physcomitrella patens chromosome-scale assembly reveals moss genome structure and evolution.</title>
        <authorList>
            <person name="Lang D."/>
            <person name="Ullrich K.K."/>
            <person name="Murat F."/>
            <person name="Fuchs J."/>
            <person name="Jenkins J."/>
            <person name="Haas F.B."/>
            <person name="Piednoel M."/>
            <person name="Gundlach H."/>
            <person name="Van Bel M."/>
            <person name="Meyberg R."/>
            <person name="Vives C."/>
            <person name="Morata J."/>
            <person name="Symeonidi A."/>
            <person name="Hiss M."/>
            <person name="Muchero W."/>
            <person name="Kamisugi Y."/>
            <person name="Saleh O."/>
            <person name="Blanc G."/>
            <person name="Decker E.L."/>
            <person name="van Gessel N."/>
            <person name="Grimwood J."/>
            <person name="Hayes R.D."/>
            <person name="Graham S.W."/>
            <person name="Gunter L.E."/>
            <person name="McDaniel S.F."/>
            <person name="Hoernstein S.N.W."/>
            <person name="Larsson A."/>
            <person name="Li F.W."/>
            <person name="Perroud P.F."/>
            <person name="Phillips J."/>
            <person name="Ranjan P."/>
            <person name="Rokshar D.S."/>
            <person name="Rothfels C.J."/>
            <person name="Schneider L."/>
            <person name="Shu S."/>
            <person name="Stevenson D.W."/>
            <person name="Thummler F."/>
            <person name="Tillich M."/>
            <person name="Villarreal Aguilar J.C."/>
            <person name="Widiez T."/>
            <person name="Wong G.K."/>
            <person name="Wymore A."/>
            <person name="Zhang Y."/>
            <person name="Zimmer A.D."/>
            <person name="Quatrano R.S."/>
            <person name="Mayer K.F.X."/>
            <person name="Goodstein D."/>
            <person name="Casacuberta J.M."/>
            <person name="Vandepoele K."/>
            <person name="Reski R."/>
            <person name="Cuming A.C."/>
            <person name="Tuskan G.A."/>
            <person name="Maumus F."/>
            <person name="Salse J."/>
            <person name="Schmutz J."/>
            <person name="Rensing S.A."/>
        </authorList>
    </citation>
    <scope>NUCLEOTIDE SEQUENCE [LARGE SCALE GENOMIC DNA]</scope>
    <source>
        <strain evidence="8 9">cv. Gransden 2004</strain>
    </source>
</reference>
<dbReference type="InterPro" id="IPR003657">
    <property type="entry name" value="WRKY_dom"/>
</dbReference>
<keyword evidence="4" id="KW-0804">Transcription</keyword>
<protein>
    <recommendedName>
        <fullName evidence="7">WRKY domain-containing protein</fullName>
    </recommendedName>
</protein>
<reference evidence="8 9" key="1">
    <citation type="journal article" date="2008" name="Science">
        <title>The Physcomitrella genome reveals evolutionary insights into the conquest of land by plants.</title>
        <authorList>
            <person name="Rensing S."/>
            <person name="Lang D."/>
            <person name="Zimmer A."/>
            <person name="Terry A."/>
            <person name="Salamov A."/>
            <person name="Shapiro H."/>
            <person name="Nishiyama T."/>
            <person name="Perroud P.-F."/>
            <person name="Lindquist E."/>
            <person name="Kamisugi Y."/>
            <person name="Tanahashi T."/>
            <person name="Sakakibara K."/>
            <person name="Fujita T."/>
            <person name="Oishi K."/>
            <person name="Shin-I T."/>
            <person name="Kuroki Y."/>
            <person name="Toyoda A."/>
            <person name="Suzuki Y."/>
            <person name="Hashimoto A."/>
            <person name="Yamaguchi K."/>
            <person name="Sugano A."/>
            <person name="Kohara Y."/>
            <person name="Fujiyama A."/>
            <person name="Anterola A."/>
            <person name="Aoki S."/>
            <person name="Ashton N."/>
            <person name="Barbazuk W.B."/>
            <person name="Barker E."/>
            <person name="Bennetzen J."/>
            <person name="Bezanilla M."/>
            <person name="Blankenship R."/>
            <person name="Cho S.H."/>
            <person name="Dutcher S."/>
            <person name="Estelle M."/>
            <person name="Fawcett J.A."/>
            <person name="Gundlach H."/>
            <person name="Hanada K."/>
            <person name="Heyl A."/>
            <person name="Hicks K.A."/>
            <person name="Hugh J."/>
            <person name="Lohr M."/>
            <person name="Mayer K."/>
            <person name="Melkozernov A."/>
            <person name="Murata T."/>
            <person name="Nelson D."/>
            <person name="Pils B."/>
            <person name="Prigge M."/>
            <person name="Reiss B."/>
            <person name="Renner T."/>
            <person name="Rombauts S."/>
            <person name="Rushton P."/>
            <person name="Sanderfoot A."/>
            <person name="Schween G."/>
            <person name="Shiu S.-H."/>
            <person name="Stueber K."/>
            <person name="Theodoulou F.L."/>
            <person name="Tu H."/>
            <person name="Van de Peer Y."/>
            <person name="Verrier P.J."/>
            <person name="Waters E."/>
            <person name="Wood A."/>
            <person name="Yang L."/>
            <person name="Cove D."/>
            <person name="Cuming A."/>
            <person name="Hasebe M."/>
            <person name="Lucas S."/>
            <person name="Mishler D.B."/>
            <person name="Reski R."/>
            <person name="Grigoriev I."/>
            <person name="Quatrano R.S."/>
            <person name="Boore J.L."/>
        </authorList>
    </citation>
    <scope>NUCLEOTIDE SEQUENCE [LARGE SCALE GENOMIC DNA]</scope>
    <source>
        <strain evidence="8 9">cv. Gransden 2004</strain>
    </source>
</reference>
<dbReference type="Pfam" id="PF03106">
    <property type="entry name" value="WRKY"/>
    <property type="match status" value="1"/>
</dbReference>
<dbReference type="Proteomes" id="UP000006727">
    <property type="component" value="Chromosome 3"/>
</dbReference>
<accession>A0A7I4DDC4</accession>
<gene>
    <name evidence="8" type="primary">LOC112279497</name>
</gene>
<dbReference type="PANTHER" id="PTHR31221:SF334">
    <property type="entry name" value="WRKY TRANSCRIPTION FACTOR 57-RELATED"/>
    <property type="match status" value="1"/>
</dbReference>
<dbReference type="GO" id="GO:0005634">
    <property type="term" value="C:nucleus"/>
    <property type="evidence" value="ECO:0000318"/>
    <property type="project" value="GO_Central"/>
</dbReference>
<dbReference type="SMART" id="SM00774">
    <property type="entry name" value="WRKY"/>
    <property type="match status" value="1"/>
</dbReference>
<dbReference type="InParanoid" id="A0A7I4DDC4"/>
<feature type="compositionally biased region" description="Low complexity" evidence="6">
    <location>
        <begin position="620"/>
        <end position="634"/>
    </location>
</feature>
<organism evidence="8 9">
    <name type="scientific">Physcomitrium patens</name>
    <name type="common">Spreading-leaved earth moss</name>
    <name type="synonym">Physcomitrella patens</name>
    <dbReference type="NCBI Taxonomy" id="3218"/>
    <lineage>
        <taxon>Eukaryota</taxon>
        <taxon>Viridiplantae</taxon>
        <taxon>Streptophyta</taxon>
        <taxon>Embryophyta</taxon>
        <taxon>Bryophyta</taxon>
        <taxon>Bryophytina</taxon>
        <taxon>Bryopsida</taxon>
        <taxon>Funariidae</taxon>
        <taxon>Funariales</taxon>
        <taxon>Funariaceae</taxon>
        <taxon>Physcomitrium</taxon>
    </lineage>
</organism>
<keyword evidence="2" id="KW-0805">Transcription regulation</keyword>
<feature type="region of interest" description="Disordered" evidence="6">
    <location>
        <begin position="607"/>
        <end position="688"/>
    </location>
</feature>
<dbReference type="AlphaFoldDB" id="A0A7I4DDC4"/>
<name>A0A7I4DDC4_PHYPA</name>